<dbReference type="Proteomes" id="UP000694387">
    <property type="component" value="Chromosome 7"/>
</dbReference>
<feature type="domain" description="Disintegrin" evidence="11">
    <location>
        <begin position="405"/>
        <end position="491"/>
    </location>
</feature>
<dbReference type="CDD" id="cd04269">
    <property type="entry name" value="ZnMc_adamalysin_II_like"/>
    <property type="match status" value="1"/>
</dbReference>
<feature type="domain" description="Peptidase M12B" evidence="12">
    <location>
        <begin position="208"/>
        <end position="384"/>
    </location>
</feature>
<keyword evidence="3" id="KW-1133">Transmembrane helix</keyword>
<dbReference type="InterPro" id="IPR001762">
    <property type="entry name" value="Disintegrin_dom"/>
</dbReference>
<dbReference type="InterPro" id="IPR001590">
    <property type="entry name" value="Peptidase_M12B"/>
</dbReference>
<evidence type="ECO:0000259" key="10">
    <source>
        <dbReference type="PROSITE" id="PS50026"/>
    </source>
</evidence>
<keyword evidence="2" id="KW-0812">Transmembrane</keyword>
<dbReference type="Gene3D" id="3.40.390.10">
    <property type="entry name" value="Collagenase (Catalytic Domain)"/>
    <property type="match status" value="1"/>
</dbReference>
<accession>A0A8C4L9P0</accession>
<reference evidence="13 14" key="1">
    <citation type="journal article" date="2020" name="Nat. Commun.">
        <title>Donkey genomes provide new insights into domestication and selection for coat color.</title>
        <authorList>
            <person name="Wang"/>
            <person name="C."/>
            <person name="Li"/>
            <person name="H."/>
            <person name="Guo"/>
            <person name="Y."/>
            <person name="Huang"/>
            <person name="J."/>
            <person name="Sun"/>
            <person name="Y."/>
            <person name="Min"/>
            <person name="J."/>
            <person name="Wang"/>
            <person name="J."/>
            <person name="Fang"/>
            <person name="X."/>
            <person name="Zhao"/>
            <person name="Z."/>
            <person name="Wang"/>
            <person name="S."/>
            <person name="Zhang"/>
            <person name="Y."/>
            <person name="Liu"/>
            <person name="Q."/>
            <person name="Jiang"/>
            <person name="Q."/>
            <person name="Wang"/>
            <person name="X."/>
            <person name="Guo"/>
            <person name="Y."/>
            <person name="Yang"/>
            <person name="C."/>
            <person name="Wang"/>
            <person name="Y."/>
            <person name="Tian"/>
            <person name="F."/>
            <person name="Zhuang"/>
            <person name="G."/>
            <person name="Fan"/>
            <person name="Y."/>
            <person name="Gao"/>
            <person name="Q."/>
            <person name="Li"/>
            <person name="Y."/>
            <person name="Ju"/>
            <person name="Z."/>
            <person name="Li"/>
            <person name="J."/>
            <person name="Li"/>
            <person name="R."/>
            <person name="Hou"/>
            <person name="M."/>
            <person name="Yang"/>
            <person name="G."/>
            <person name="Liu"/>
            <person name="G."/>
            <person name="Liu"/>
            <person name="W."/>
            <person name="Guo"/>
            <person name="J."/>
            <person name="Pan"/>
            <person name="S."/>
            <person name="Fan"/>
            <person name="G."/>
            <person name="Zhang"/>
            <person name="W."/>
            <person name="Zhang"/>
            <person name="R."/>
            <person name="Yu"/>
            <person name="J."/>
            <person name="Zhang"/>
            <person name="X."/>
            <person name="Yin"/>
            <person name="Q."/>
            <person name="Ji"/>
            <person name="C."/>
            <person name="Jin"/>
            <person name="Y."/>
            <person name="Yue"/>
            <person name="G."/>
            <person name="Liu"/>
            <person name="M."/>
            <person name="Xu"/>
            <person name="J."/>
            <person name="Liu"/>
            <person name="S."/>
            <person name="Jordana"/>
            <person name="J."/>
            <person name="Noce"/>
            <person name="A."/>
            <person name="Amills"/>
            <person name="M."/>
            <person name="Wu"/>
            <person name="D.D."/>
            <person name="Li"/>
            <person name="S."/>
            <person name="Zhou"/>
            <person name="X. and Zhong"/>
            <person name="J."/>
        </authorList>
    </citation>
    <scope>NUCLEOTIDE SEQUENCE [LARGE SCALE GENOMIC DNA]</scope>
</reference>
<gene>
    <name evidence="13" type="primary">LOC106824088</name>
</gene>
<dbReference type="Ensembl" id="ENSEAST00005080816.1">
    <property type="protein sequence ID" value="ENSEASP00005050122.1"/>
    <property type="gene ID" value="ENSEASG00005028455.1"/>
</dbReference>
<evidence type="ECO:0000259" key="12">
    <source>
        <dbReference type="PROSITE" id="PS50215"/>
    </source>
</evidence>
<sequence>MMAMGKTLVHIRVTLLLLWFGVSLSLSGHSQSRPSQRFSSPELVIPLKVTGSSRDAEAPGWLSYSLRFGGQRHIVHMKVKKFLVSRHLPVFTYTDQRSLHQDQPFVPDDCYYHGYVEGVPASLVALSTCSGGFRGMLQINGLAYEIEPVRFSATFEHLVYKIDDDDTQFPPRRCGLTEEEIARQLKLQESYDSTLRQSSFTGWWTHLRFLELVVVVDHLRYVHSQSNVSVVQTEVVSVVNILDALYGPFELDIILTGLEIWTEGNQVATDDIYRVLEDFGLWKYLQLDARLPHDIAHLFIKKHFGITIGLAYVGGVCQSPHNSGVDVFEDRSLLLFALLVSHELGHNLGMAHDDQWCLCALEFCIMYPSRQVTDRFSNCSYAQYWDNSFRSGICIQPPPYTWDILQYCGNLVVEKGEECDCGTTHQCIKDPCCLLNCTLKSGATCAFGLCCQDCKFMPSGSLCRQQINECDLPEWCNGMSHQCPEDVYVQDGIPCNDSAYCYAKRCNNHDKQCKEIFGKDARSASQKCYQKINTQGSRFGHCDIQGTIYVRCNDSDILCGRVQCENVGVIPKLIEHSTVHQLHFNNTTCWGTDYHLGMSIPDIGQVKDGTMCGPEKMCIQKKCVEKVSPSRDCKPDTCSMKGICNNKQHCHCDRGWAPPFCTQEGDGGSDDSGPPPKRQKPEVQAKWGYLLALWLIPLIL</sequence>
<dbReference type="Pfam" id="PF08516">
    <property type="entry name" value="ADAM_CR"/>
    <property type="match status" value="1"/>
</dbReference>
<dbReference type="GO" id="GO:0004222">
    <property type="term" value="F:metalloendopeptidase activity"/>
    <property type="evidence" value="ECO:0007669"/>
    <property type="project" value="InterPro"/>
</dbReference>
<organism evidence="13 14">
    <name type="scientific">Equus asinus</name>
    <name type="common">Donkey</name>
    <name type="synonym">Equus africanus asinus</name>
    <dbReference type="NCBI Taxonomy" id="9793"/>
    <lineage>
        <taxon>Eukaryota</taxon>
        <taxon>Metazoa</taxon>
        <taxon>Chordata</taxon>
        <taxon>Craniata</taxon>
        <taxon>Vertebrata</taxon>
        <taxon>Euteleostomi</taxon>
        <taxon>Mammalia</taxon>
        <taxon>Eutheria</taxon>
        <taxon>Laurasiatheria</taxon>
        <taxon>Perissodactyla</taxon>
        <taxon>Equidae</taxon>
        <taxon>Equus</taxon>
    </lineage>
</organism>
<dbReference type="PROSITE" id="PS50214">
    <property type="entry name" value="DISINTEGRIN_2"/>
    <property type="match status" value="1"/>
</dbReference>
<dbReference type="PROSITE" id="PS01186">
    <property type="entry name" value="EGF_2"/>
    <property type="match status" value="1"/>
</dbReference>
<feature type="disulfide bond" evidence="8">
    <location>
        <begin position="359"/>
        <end position="364"/>
    </location>
</feature>
<dbReference type="InterPro" id="IPR034027">
    <property type="entry name" value="Reprolysin_adamalysin"/>
</dbReference>
<dbReference type="InterPro" id="IPR000742">
    <property type="entry name" value="EGF"/>
</dbReference>
<feature type="signal peptide" evidence="9">
    <location>
        <begin position="1"/>
        <end position="25"/>
    </location>
</feature>
<evidence type="ECO:0000256" key="6">
    <source>
        <dbReference type="PROSITE-ProRule" id="PRU00068"/>
    </source>
</evidence>
<dbReference type="GO" id="GO:0006508">
    <property type="term" value="P:proteolysis"/>
    <property type="evidence" value="ECO:0007669"/>
    <property type="project" value="InterPro"/>
</dbReference>
<dbReference type="PROSITE" id="PS50026">
    <property type="entry name" value="EGF_3"/>
    <property type="match status" value="1"/>
</dbReference>
<evidence type="ECO:0008006" key="15">
    <source>
        <dbReference type="Google" id="ProtNLM"/>
    </source>
</evidence>
<proteinExistence type="predicted"/>
<dbReference type="SUPFAM" id="SSF57552">
    <property type="entry name" value="Blood coagulation inhibitor (disintegrin)"/>
    <property type="match status" value="1"/>
</dbReference>
<dbReference type="SMART" id="SM00050">
    <property type="entry name" value="DISIN"/>
    <property type="match status" value="1"/>
</dbReference>
<dbReference type="Ensembl" id="ENSEAST00005068233.1">
    <property type="protein sequence ID" value="ENSEASP00005059596.1"/>
    <property type="gene ID" value="ENSEASG00005028455.1"/>
</dbReference>
<dbReference type="SMART" id="SM00608">
    <property type="entry name" value="ACR"/>
    <property type="match status" value="1"/>
</dbReference>
<protein>
    <recommendedName>
        <fullName evidence="15">ADAM metallopeptidase domain 20</fullName>
    </recommendedName>
</protein>
<keyword evidence="8" id="KW-0479">Metal-binding</keyword>
<dbReference type="PRINTS" id="PR00289">
    <property type="entry name" value="DISINTEGRIN"/>
</dbReference>
<feature type="binding site" evidence="8">
    <location>
        <position position="352"/>
    </location>
    <ligand>
        <name>Zn(2+)</name>
        <dbReference type="ChEBI" id="CHEBI:29105"/>
        <note>catalytic</note>
    </ligand>
</feature>
<dbReference type="Ensembl" id="ENSEAST00005006477.2">
    <property type="protein sequence ID" value="ENSEASP00005005923.2"/>
    <property type="gene ID" value="ENSEASG00005028455.1"/>
</dbReference>
<keyword evidence="7" id="KW-0245">EGF-like domain</keyword>
<evidence type="ECO:0000256" key="5">
    <source>
        <dbReference type="ARBA" id="ARBA00023157"/>
    </source>
</evidence>
<dbReference type="Pfam" id="PF00200">
    <property type="entry name" value="Disintegrin"/>
    <property type="match status" value="1"/>
</dbReference>
<keyword evidence="5 7" id="KW-1015">Disulfide bond</keyword>
<feature type="domain" description="EGF-like" evidence="10">
    <location>
        <begin position="629"/>
        <end position="662"/>
    </location>
</feature>
<dbReference type="Pfam" id="PF01562">
    <property type="entry name" value="Pep_M12B_propep"/>
    <property type="match status" value="1"/>
</dbReference>
<evidence type="ECO:0000256" key="9">
    <source>
        <dbReference type="SAM" id="SignalP"/>
    </source>
</evidence>
<dbReference type="PROSITE" id="PS50215">
    <property type="entry name" value="ADAM_MEPRO"/>
    <property type="match status" value="1"/>
</dbReference>
<dbReference type="GO" id="GO:0008584">
    <property type="term" value="P:male gonad development"/>
    <property type="evidence" value="ECO:0007669"/>
    <property type="project" value="TreeGrafter"/>
</dbReference>
<feature type="binding site" evidence="8">
    <location>
        <position position="346"/>
    </location>
    <ligand>
        <name>Zn(2+)</name>
        <dbReference type="ChEBI" id="CHEBI:29105"/>
        <note>catalytic</note>
    </ligand>
</feature>
<evidence type="ECO:0000256" key="2">
    <source>
        <dbReference type="ARBA" id="ARBA00022692"/>
    </source>
</evidence>
<evidence type="ECO:0000313" key="13">
    <source>
        <dbReference type="Ensembl" id="ENSEASP00005005923.2"/>
    </source>
</evidence>
<dbReference type="Pfam" id="PF01421">
    <property type="entry name" value="Reprolysin"/>
    <property type="match status" value="1"/>
</dbReference>
<reference evidence="13" key="2">
    <citation type="submission" date="2025-05" db="UniProtKB">
        <authorList>
            <consortium name="Ensembl"/>
        </authorList>
    </citation>
    <scope>IDENTIFICATION</scope>
</reference>
<name>A0A8C4L9P0_EQUAS</name>
<comment type="caution">
    <text evidence="7">Lacks conserved residue(s) required for the propagation of feature annotation.</text>
</comment>
<evidence type="ECO:0000256" key="7">
    <source>
        <dbReference type="PROSITE-ProRule" id="PRU00076"/>
    </source>
</evidence>
<dbReference type="PANTHER" id="PTHR11905">
    <property type="entry name" value="ADAM A DISINTEGRIN AND METALLOPROTEASE DOMAIN"/>
    <property type="match status" value="1"/>
</dbReference>
<keyword evidence="14" id="KW-1185">Reference proteome</keyword>
<keyword evidence="9" id="KW-0732">Signal</keyword>
<dbReference type="GO" id="GO:0009897">
    <property type="term" value="C:external side of plasma membrane"/>
    <property type="evidence" value="ECO:0007669"/>
    <property type="project" value="TreeGrafter"/>
</dbReference>
<dbReference type="Gene3D" id="4.10.70.10">
    <property type="entry name" value="Disintegrin domain"/>
    <property type="match status" value="1"/>
</dbReference>
<comment type="subcellular location">
    <subcellularLocation>
        <location evidence="1">Membrane</location>
        <topology evidence="1">Single-pass type I membrane protein</topology>
    </subcellularLocation>
</comment>
<feature type="disulfide bond" evidence="7">
    <location>
        <begin position="652"/>
        <end position="661"/>
    </location>
</feature>
<dbReference type="InterPro" id="IPR024079">
    <property type="entry name" value="MetalloPept_cat_dom_sf"/>
</dbReference>
<dbReference type="InterPro" id="IPR006586">
    <property type="entry name" value="ADAM_Cys-rich"/>
</dbReference>
<feature type="binding site" evidence="8">
    <location>
        <position position="342"/>
    </location>
    <ligand>
        <name>Zn(2+)</name>
        <dbReference type="ChEBI" id="CHEBI:29105"/>
        <note>catalytic</note>
    </ligand>
</feature>
<dbReference type="PANTHER" id="PTHR11905:SF232">
    <property type="entry name" value="DISINTEGRIN AND METALLOPROTEINASE DOMAIN-CONTAINING PROTEIN 20"/>
    <property type="match status" value="1"/>
</dbReference>
<dbReference type="AlphaFoldDB" id="A0A8C4L9P0"/>
<feature type="chain" id="PRO_5044680394" description="ADAM metallopeptidase domain 20" evidence="9">
    <location>
        <begin position="26"/>
        <end position="700"/>
    </location>
</feature>
<feature type="active site" evidence="8">
    <location>
        <position position="343"/>
    </location>
</feature>
<evidence type="ECO:0000256" key="4">
    <source>
        <dbReference type="ARBA" id="ARBA00023136"/>
    </source>
</evidence>
<evidence type="ECO:0000313" key="14">
    <source>
        <dbReference type="Proteomes" id="UP000694387"/>
    </source>
</evidence>
<dbReference type="InterPro" id="IPR018358">
    <property type="entry name" value="Disintegrin_CS"/>
</dbReference>
<dbReference type="InterPro" id="IPR036436">
    <property type="entry name" value="Disintegrin_dom_sf"/>
</dbReference>
<dbReference type="GeneTree" id="ENSGT00940000161067"/>
<dbReference type="PROSITE" id="PS00427">
    <property type="entry name" value="DISINTEGRIN_1"/>
    <property type="match status" value="1"/>
</dbReference>
<evidence type="ECO:0000256" key="1">
    <source>
        <dbReference type="ARBA" id="ARBA00004479"/>
    </source>
</evidence>
<evidence type="ECO:0000259" key="11">
    <source>
        <dbReference type="PROSITE" id="PS50214"/>
    </source>
</evidence>
<feature type="disulfide bond" evidence="6">
    <location>
        <begin position="463"/>
        <end position="483"/>
    </location>
</feature>
<dbReference type="FunFam" id="4.10.70.10:FF:000001">
    <property type="entry name" value="Disintegrin and metalloproteinase domain-containing protein 22"/>
    <property type="match status" value="1"/>
</dbReference>
<evidence type="ECO:0000256" key="8">
    <source>
        <dbReference type="PROSITE-ProRule" id="PRU00276"/>
    </source>
</evidence>
<evidence type="ECO:0000256" key="3">
    <source>
        <dbReference type="ARBA" id="ARBA00022989"/>
    </source>
</evidence>
<dbReference type="FunFam" id="3.40.390.10:FF:000002">
    <property type="entry name" value="Disintegrin and metalloproteinase domain-containing protein 22"/>
    <property type="match status" value="1"/>
</dbReference>
<dbReference type="GO" id="GO:1990913">
    <property type="term" value="C:sperm head plasma membrane"/>
    <property type="evidence" value="ECO:0007669"/>
    <property type="project" value="TreeGrafter"/>
</dbReference>
<dbReference type="SUPFAM" id="SSF55486">
    <property type="entry name" value="Metalloproteases ('zincins'), catalytic domain"/>
    <property type="match status" value="1"/>
</dbReference>
<dbReference type="GO" id="GO:0046872">
    <property type="term" value="F:metal ion binding"/>
    <property type="evidence" value="ECO:0007669"/>
    <property type="project" value="UniProtKB-KW"/>
</dbReference>
<dbReference type="InterPro" id="IPR002870">
    <property type="entry name" value="Peptidase_M12B_N"/>
</dbReference>
<keyword evidence="4" id="KW-0472">Membrane</keyword>
<keyword evidence="8" id="KW-0862">Zinc</keyword>